<protein>
    <submittedName>
        <fullName evidence="2">Uncharacterized protein</fullName>
    </submittedName>
</protein>
<feature type="compositionally biased region" description="Basic and acidic residues" evidence="1">
    <location>
        <begin position="87"/>
        <end position="104"/>
    </location>
</feature>
<dbReference type="RefSeq" id="WP_104002103.1">
    <property type="nucleotide sequence ID" value="NZ_FNVQ01000001.1"/>
</dbReference>
<dbReference type="AlphaFoldDB" id="A0A1H5WWW4"/>
<evidence type="ECO:0000313" key="3">
    <source>
        <dbReference type="Proteomes" id="UP000236745"/>
    </source>
</evidence>
<gene>
    <name evidence="2" type="ORF">SAMN05444390_1011180</name>
</gene>
<accession>A0A1H5WWW4</accession>
<sequence>MSSEVGLSERGNITVQRLESALERLINGKPDRTPNDGKISLSRINKEAGLSSGGIYYYAEFVDKARNEIEKHKSQKSGYSSNSNKTSIDKLRAQRDKERELKERYRSQRDEIKKFCDQVVARNANLEFSLYEALERIDALETEVKKVKVVELDRGKKS</sequence>
<dbReference type="EMBL" id="FNVQ01000001">
    <property type="protein sequence ID" value="SEG03477.1"/>
    <property type="molecule type" value="Genomic_DNA"/>
</dbReference>
<evidence type="ECO:0000313" key="2">
    <source>
        <dbReference type="EMBL" id="SEG03477.1"/>
    </source>
</evidence>
<evidence type="ECO:0000256" key="1">
    <source>
        <dbReference type="SAM" id="MobiDB-lite"/>
    </source>
</evidence>
<organism evidence="2 3">
    <name type="scientific">Marinobacterium lutimaris</name>
    <dbReference type="NCBI Taxonomy" id="568106"/>
    <lineage>
        <taxon>Bacteria</taxon>
        <taxon>Pseudomonadati</taxon>
        <taxon>Pseudomonadota</taxon>
        <taxon>Gammaproteobacteria</taxon>
        <taxon>Oceanospirillales</taxon>
        <taxon>Oceanospirillaceae</taxon>
        <taxon>Marinobacterium</taxon>
    </lineage>
</organism>
<proteinExistence type="predicted"/>
<feature type="compositionally biased region" description="Polar residues" evidence="1">
    <location>
        <begin position="76"/>
        <end position="86"/>
    </location>
</feature>
<keyword evidence="3" id="KW-1185">Reference proteome</keyword>
<dbReference type="OrthoDB" id="5918709at2"/>
<dbReference type="Proteomes" id="UP000236745">
    <property type="component" value="Unassembled WGS sequence"/>
</dbReference>
<feature type="region of interest" description="Disordered" evidence="1">
    <location>
        <begin position="72"/>
        <end position="104"/>
    </location>
</feature>
<name>A0A1H5WWW4_9GAMM</name>
<reference evidence="2 3" key="1">
    <citation type="submission" date="2016-10" db="EMBL/GenBank/DDBJ databases">
        <authorList>
            <person name="de Groot N.N."/>
        </authorList>
    </citation>
    <scope>NUCLEOTIDE SEQUENCE [LARGE SCALE GENOMIC DNA]</scope>
    <source>
        <strain evidence="2 3">DSM 22012</strain>
    </source>
</reference>